<evidence type="ECO:0000313" key="9">
    <source>
        <dbReference type="Proteomes" id="UP000664859"/>
    </source>
</evidence>
<dbReference type="PROSITE" id="PS00485">
    <property type="entry name" value="A_DEAMINASE"/>
    <property type="match status" value="1"/>
</dbReference>
<keyword evidence="5" id="KW-0479">Metal-binding</keyword>
<dbReference type="EC" id="3.5.4.6" evidence="4"/>
<dbReference type="PANTHER" id="PTHR11359">
    <property type="entry name" value="AMP DEAMINASE"/>
    <property type="match status" value="1"/>
</dbReference>
<dbReference type="InterPro" id="IPR006329">
    <property type="entry name" value="AMPD"/>
</dbReference>
<protein>
    <recommendedName>
        <fullName evidence="4">AMP deaminase</fullName>
        <ecNumber evidence="4">3.5.4.6</ecNumber>
    </recommendedName>
</protein>
<dbReference type="PANTHER" id="PTHR11359:SF0">
    <property type="entry name" value="AMP DEAMINASE"/>
    <property type="match status" value="1"/>
</dbReference>
<dbReference type="Pfam" id="PF19326">
    <property type="entry name" value="AMP_deaminase"/>
    <property type="match status" value="1"/>
</dbReference>
<keyword evidence="7" id="KW-0862">Zinc</keyword>
<dbReference type="InterPro" id="IPR032466">
    <property type="entry name" value="Metal_Hydrolase"/>
</dbReference>
<gene>
    <name evidence="8" type="ORF">JKP88DRAFT_167802</name>
</gene>
<evidence type="ECO:0000256" key="5">
    <source>
        <dbReference type="ARBA" id="ARBA00022723"/>
    </source>
</evidence>
<dbReference type="GO" id="GO:0046872">
    <property type="term" value="F:metal ion binding"/>
    <property type="evidence" value="ECO:0007669"/>
    <property type="project" value="UniProtKB-KW"/>
</dbReference>
<feature type="non-terminal residue" evidence="8">
    <location>
        <position position="1"/>
    </location>
</feature>
<dbReference type="GO" id="GO:0046033">
    <property type="term" value="P:AMP metabolic process"/>
    <property type="evidence" value="ECO:0007669"/>
    <property type="project" value="TreeGrafter"/>
</dbReference>
<dbReference type="OrthoDB" id="1723809at2759"/>
<name>A0A835YTH6_9STRA</name>
<comment type="cofactor">
    <cofactor evidence="1">
        <name>Zn(2+)</name>
        <dbReference type="ChEBI" id="CHEBI:29105"/>
    </cofactor>
</comment>
<dbReference type="InterPro" id="IPR006650">
    <property type="entry name" value="A/AMP_deam_AS"/>
</dbReference>
<evidence type="ECO:0000256" key="2">
    <source>
        <dbReference type="ARBA" id="ARBA00004955"/>
    </source>
</evidence>
<comment type="caution">
    <text evidence="8">The sequence shown here is derived from an EMBL/GenBank/DDBJ whole genome shotgun (WGS) entry which is preliminary data.</text>
</comment>
<reference evidence="8" key="1">
    <citation type="submission" date="2021-02" db="EMBL/GenBank/DDBJ databases">
        <title>First Annotated Genome of the Yellow-green Alga Tribonema minus.</title>
        <authorList>
            <person name="Mahan K.M."/>
        </authorList>
    </citation>
    <scope>NUCLEOTIDE SEQUENCE</scope>
    <source>
        <strain evidence="8">UTEX B ZZ1240</strain>
    </source>
</reference>
<dbReference type="UniPathway" id="UPA00591">
    <property type="reaction ID" value="UER00663"/>
</dbReference>
<dbReference type="SUPFAM" id="SSF51556">
    <property type="entry name" value="Metallo-dependent hydrolases"/>
    <property type="match status" value="1"/>
</dbReference>
<keyword evidence="9" id="KW-1185">Reference proteome</keyword>
<dbReference type="Gene3D" id="3.20.20.140">
    <property type="entry name" value="Metal-dependent hydrolases"/>
    <property type="match status" value="1"/>
</dbReference>
<sequence>RGPGAFEYRPHCGEAGDPEHMAASFLVADNISHGILLRKTPVLQSLYYPRQVGLAVSPLSNNRLFLDYSKNPFPRFFAQGLNVSLSTDDPLMLHYTKDALLEEYSAAAQQVWKLSAADQSEIARNSVLQSGFEDRFKRHFLGDNYRLPGARGNDIKQTNVPDIRAAYRHETLLSVLQFAQSGGVDSPVATDSFNES</sequence>
<dbReference type="GO" id="GO:0032264">
    <property type="term" value="P:IMP salvage"/>
    <property type="evidence" value="ECO:0007669"/>
    <property type="project" value="UniProtKB-UniPathway"/>
</dbReference>
<evidence type="ECO:0000256" key="6">
    <source>
        <dbReference type="ARBA" id="ARBA00022801"/>
    </source>
</evidence>
<dbReference type="GO" id="GO:0005829">
    <property type="term" value="C:cytosol"/>
    <property type="evidence" value="ECO:0007669"/>
    <property type="project" value="TreeGrafter"/>
</dbReference>
<evidence type="ECO:0000256" key="1">
    <source>
        <dbReference type="ARBA" id="ARBA00001947"/>
    </source>
</evidence>
<keyword evidence="6" id="KW-0378">Hydrolase</keyword>
<evidence type="ECO:0000256" key="7">
    <source>
        <dbReference type="ARBA" id="ARBA00022833"/>
    </source>
</evidence>
<organism evidence="8 9">
    <name type="scientific">Tribonema minus</name>
    <dbReference type="NCBI Taxonomy" id="303371"/>
    <lineage>
        <taxon>Eukaryota</taxon>
        <taxon>Sar</taxon>
        <taxon>Stramenopiles</taxon>
        <taxon>Ochrophyta</taxon>
        <taxon>PX clade</taxon>
        <taxon>Xanthophyceae</taxon>
        <taxon>Tribonematales</taxon>
        <taxon>Tribonemataceae</taxon>
        <taxon>Tribonema</taxon>
    </lineage>
</organism>
<comment type="pathway">
    <text evidence="2">Purine metabolism; IMP biosynthesis via salvage pathway; IMP from AMP: step 1/1.</text>
</comment>
<evidence type="ECO:0000256" key="4">
    <source>
        <dbReference type="ARBA" id="ARBA00012775"/>
    </source>
</evidence>
<dbReference type="Proteomes" id="UP000664859">
    <property type="component" value="Unassembled WGS sequence"/>
</dbReference>
<accession>A0A835YTH6</accession>
<dbReference type="AlphaFoldDB" id="A0A835YTH6"/>
<evidence type="ECO:0000256" key="3">
    <source>
        <dbReference type="ARBA" id="ARBA00006676"/>
    </source>
</evidence>
<dbReference type="GO" id="GO:0003876">
    <property type="term" value="F:AMP deaminase activity"/>
    <property type="evidence" value="ECO:0007669"/>
    <property type="project" value="UniProtKB-EC"/>
</dbReference>
<evidence type="ECO:0000313" key="8">
    <source>
        <dbReference type="EMBL" id="KAG5179300.1"/>
    </source>
</evidence>
<dbReference type="EMBL" id="JAFCMP010000479">
    <property type="protein sequence ID" value="KAG5179300.1"/>
    <property type="molecule type" value="Genomic_DNA"/>
</dbReference>
<comment type="similarity">
    <text evidence="3">Belongs to the metallo-dependent hydrolases superfamily. Adenosine and AMP deaminases family.</text>
</comment>
<proteinExistence type="inferred from homology"/>